<dbReference type="RefSeq" id="WP_141322232.1">
    <property type="nucleotide sequence ID" value="NZ_BJNI01000062.1"/>
</dbReference>
<evidence type="ECO:0000313" key="2">
    <source>
        <dbReference type="Proteomes" id="UP000466694"/>
    </source>
</evidence>
<dbReference type="Proteomes" id="UP000466694">
    <property type="component" value="Unassembled WGS sequence"/>
</dbReference>
<sequence length="201" mass="22268">MRSHGRFHRAVLPHFIICIQLCVVPQHSFLVSPATAADLLEGPAETGVLPLTRQELQTYRESARNGSPLVTHSYDREGALNYLKLLNNQLVTLESISVLLTRYQEILKRAEGQLSVAKVCAEMAARRDRLALDVFCSDNSADYREIIYEYYGFIDLVGALSEQATIDVVHPAMDPLVAKLSGIIDTLSQKEADLAAANRAK</sequence>
<name>A0A844A4G1_RHIFR</name>
<dbReference type="EMBL" id="WISZ01000004">
    <property type="protein sequence ID" value="MQX06775.1"/>
    <property type="molecule type" value="Genomic_DNA"/>
</dbReference>
<reference evidence="1 2" key="1">
    <citation type="journal article" date="2013" name="Genome Biol.">
        <title>Comparative genomics of the core and accessory genomes of 48 Sinorhizobium strains comprising five genospecies.</title>
        <authorList>
            <person name="Sugawara M."/>
            <person name="Epstein B."/>
            <person name="Badgley B.D."/>
            <person name="Unno T."/>
            <person name="Xu L."/>
            <person name="Reese J."/>
            <person name="Gyaneshwar P."/>
            <person name="Denny R."/>
            <person name="Mudge J."/>
            <person name="Bharti A.K."/>
            <person name="Farmer A.D."/>
            <person name="May G.D."/>
            <person name="Woodward J.E."/>
            <person name="Medigue C."/>
            <person name="Vallenet D."/>
            <person name="Lajus A."/>
            <person name="Rouy Z."/>
            <person name="Martinez-Vaz B."/>
            <person name="Tiffin P."/>
            <person name="Young N.D."/>
            <person name="Sadowsky M.J."/>
        </authorList>
    </citation>
    <scope>NUCLEOTIDE SEQUENCE [LARGE SCALE GENOMIC DNA]</scope>
    <source>
        <strain evidence="1 2">USDA205</strain>
    </source>
</reference>
<dbReference type="AlphaFoldDB" id="A0A844A4G1"/>
<organism evidence="1 2">
    <name type="scientific">Rhizobium fredii</name>
    <name type="common">Sinorhizobium fredii</name>
    <dbReference type="NCBI Taxonomy" id="380"/>
    <lineage>
        <taxon>Bacteria</taxon>
        <taxon>Pseudomonadati</taxon>
        <taxon>Pseudomonadota</taxon>
        <taxon>Alphaproteobacteria</taxon>
        <taxon>Hyphomicrobiales</taxon>
        <taxon>Rhizobiaceae</taxon>
        <taxon>Sinorhizobium/Ensifer group</taxon>
        <taxon>Sinorhizobium</taxon>
    </lineage>
</organism>
<accession>A0A844A4G1</accession>
<gene>
    <name evidence="1" type="ORF">GHK48_00085</name>
</gene>
<comment type="caution">
    <text evidence="1">The sequence shown here is derived from an EMBL/GenBank/DDBJ whole genome shotgun (WGS) entry which is preliminary data.</text>
</comment>
<evidence type="ECO:0000313" key="1">
    <source>
        <dbReference type="EMBL" id="MQX06775.1"/>
    </source>
</evidence>
<protein>
    <submittedName>
        <fullName evidence="1">Uncharacterized protein</fullName>
    </submittedName>
</protein>
<proteinExistence type="predicted"/>